<dbReference type="Pfam" id="PF02929">
    <property type="entry name" value="Bgal_small_N"/>
    <property type="match status" value="1"/>
</dbReference>
<dbReference type="InterPro" id="IPR006102">
    <property type="entry name" value="Ig-like_GH2"/>
</dbReference>
<dbReference type="Gene3D" id="2.60.120.260">
    <property type="entry name" value="Galactose-binding domain-like"/>
    <property type="match status" value="1"/>
</dbReference>
<dbReference type="PANTHER" id="PTHR46323:SF2">
    <property type="entry name" value="BETA-GALACTOSIDASE"/>
    <property type="match status" value="1"/>
</dbReference>
<dbReference type="EC" id="3.2.1.23" evidence="3 8"/>
<dbReference type="InterPro" id="IPR004199">
    <property type="entry name" value="B-gal_small/dom_5"/>
</dbReference>
<dbReference type="AlphaFoldDB" id="A0A1Z2KWQ1"/>
<reference evidence="11 12" key="1">
    <citation type="submission" date="2017-06" db="EMBL/GenBank/DDBJ databases">
        <title>Streptomyces albireticuli Genome sequencing and assembly.</title>
        <authorList>
            <person name="Wang Y."/>
            <person name="Du B."/>
            <person name="Ding Y."/>
            <person name="Liu H."/>
            <person name="Hou Q."/>
            <person name="Liu K."/>
            <person name="Yao L."/>
            <person name="Wang C."/>
        </authorList>
    </citation>
    <scope>NUCLEOTIDE SEQUENCE [LARGE SCALE GENOMIC DNA]</scope>
    <source>
        <strain evidence="11 12">MDJK11</strain>
    </source>
</reference>
<dbReference type="KEGG" id="salj:SMD11_0725"/>
<dbReference type="InterPro" id="IPR006103">
    <property type="entry name" value="Glyco_hydro_2_cat"/>
</dbReference>
<dbReference type="SUPFAM" id="SSF49303">
    <property type="entry name" value="beta-Galactosidase/glucuronidase domain"/>
    <property type="match status" value="2"/>
</dbReference>
<keyword evidence="5 8" id="KW-0378">Hydrolase</keyword>
<protein>
    <recommendedName>
        <fullName evidence="4 8">Beta-galactosidase</fullName>
        <ecNumber evidence="3 8">3.2.1.23</ecNumber>
    </recommendedName>
    <alternativeName>
        <fullName evidence="7 8">Lactase</fullName>
    </alternativeName>
</protein>
<dbReference type="InterPro" id="IPR006104">
    <property type="entry name" value="Glyco_hydro_2_N"/>
</dbReference>
<dbReference type="EMBL" id="CP021744">
    <property type="protein sequence ID" value="ARZ66391.1"/>
    <property type="molecule type" value="Genomic_DNA"/>
</dbReference>
<keyword evidence="6 8" id="KW-0326">Glycosidase</keyword>
<evidence type="ECO:0000256" key="5">
    <source>
        <dbReference type="ARBA" id="ARBA00022801"/>
    </source>
</evidence>
<dbReference type="InterPro" id="IPR013783">
    <property type="entry name" value="Ig-like_fold"/>
</dbReference>
<dbReference type="Pfam" id="PF00703">
    <property type="entry name" value="Glyco_hydro_2"/>
    <property type="match status" value="1"/>
</dbReference>
<evidence type="ECO:0000256" key="2">
    <source>
        <dbReference type="ARBA" id="ARBA00007401"/>
    </source>
</evidence>
<feature type="region of interest" description="Disordered" evidence="9">
    <location>
        <begin position="1"/>
        <end position="29"/>
    </location>
</feature>
<dbReference type="PROSITE" id="PS00719">
    <property type="entry name" value="GLYCOSYL_HYDROL_F2_1"/>
    <property type="match status" value="1"/>
</dbReference>
<dbReference type="InterPro" id="IPR023232">
    <property type="entry name" value="Glyco_hydro_2_AS"/>
</dbReference>
<dbReference type="Pfam" id="PF02837">
    <property type="entry name" value="Glyco_hydro_2_N"/>
    <property type="match status" value="1"/>
</dbReference>
<dbReference type="SUPFAM" id="SSF51445">
    <property type="entry name" value="(Trans)glycosidases"/>
    <property type="match status" value="1"/>
</dbReference>
<dbReference type="GO" id="GO:0030246">
    <property type="term" value="F:carbohydrate binding"/>
    <property type="evidence" value="ECO:0007669"/>
    <property type="project" value="InterPro"/>
</dbReference>
<accession>A0A1Z2KWQ1</accession>
<feature type="domain" description="Beta galactosidase small chain/" evidence="10">
    <location>
        <begin position="755"/>
        <end position="1032"/>
    </location>
</feature>
<evidence type="ECO:0000259" key="10">
    <source>
        <dbReference type="SMART" id="SM01038"/>
    </source>
</evidence>
<dbReference type="InterPro" id="IPR006101">
    <property type="entry name" value="Glyco_hydro_2"/>
</dbReference>
<comment type="catalytic activity">
    <reaction evidence="1 8">
        <text>Hydrolysis of terminal non-reducing beta-D-galactose residues in beta-D-galactosides.</text>
        <dbReference type="EC" id="3.2.1.23"/>
    </reaction>
</comment>
<organism evidence="11 12">
    <name type="scientific">Streptomyces albireticuli</name>
    <dbReference type="NCBI Taxonomy" id="1940"/>
    <lineage>
        <taxon>Bacteria</taxon>
        <taxon>Bacillati</taxon>
        <taxon>Actinomycetota</taxon>
        <taxon>Actinomycetes</taxon>
        <taxon>Kitasatosporales</taxon>
        <taxon>Streptomycetaceae</taxon>
        <taxon>Streptomyces</taxon>
    </lineage>
</organism>
<evidence type="ECO:0000313" key="11">
    <source>
        <dbReference type="EMBL" id="ARZ66391.1"/>
    </source>
</evidence>
<dbReference type="PANTHER" id="PTHR46323">
    <property type="entry name" value="BETA-GALACTOSIDASE"/>
    <property type="match status" value="1"/>
</dbReference>
<dbReference type="InterPro" id="IPR023230">
    <property type="entry name" value="Glyco_hydro_2_CS"/>
</dbReference>
<evidence type="ECO:0000256" key="9">
    <source>
        <dbReference type="SAM" id="MobiDB-lite"/>
    </source>
</evidence>
<evidence type="ECO:0000256" key="1">
    <source>
        <dbReference type="ARBA" id="ARBA00001412"/>
    </source>
</evidence>
<dbReference type="OrthoDB" id="9762066at2"/>
<dbReference type="InterPro" id="IPR017853">
    <property type="entry name" value="GH"/>
</dbReference>
<dbReference type="GO" id="GO:0005990">
    <property type="term" value="P:lactose catabolic process"/>
    <property type="evidence" value="ECO:0007669"/>
    <property type="project" value="TreeGrafter"/>
</dbReference>
<dbReference type="InterPro" id="IPR008979">
    <property type="entry name" value="Galactose-bd-like_sf"/>
</dbReference>
<evidence type="ECO:0000256" key="8">
    <source>
        <dbReference type="RuleBase" id="RU361154"/>
    </source>
</evidence>
<dbReference type="Gene3D" id="2.70.98.10">
    <property type="match status" value="1"/>
</dbReference>
<dbReference type="InterPro" id="IPR014718">
    <property type="entry name" value="GH-type_carb-bd"/>
</dbReference>
<evidence type="ECO:0000256" key="4">
    <source>
        <dbReference type="ARBA" id="ARBA00013303"/>
    </source>
</evidence>
<dbReference type="SUPFAM" id="SSF74650">
    <property type="entry name" value="Galactose mutarotase-like"/>
    <property type="match status" value="1"/>
</dbReference>
<dbReference type="RefSeq" id="WP_087925019.1">
    <property type="nucleotide sequence ID" value="NZ_CP021744.1"/>
</dbReference>
<dbReference type="InterPro" id="IPR032312">
    <property type="entry name" value="LacZ_4"/>
</dbReference>
<dbReference type="InterPro" id="IPR050347">
    <property type="entry name" value="Bact_Beta-galactosidase"/>
</dbReference>
<dbReference type="Pfam" id="PF16353">
    <property type="entry name" value="LacZ_4"/>
    <property type="match status" value="1"/>
</dbReference>
<dbReference type="GO" id="GO:0004565">
    <property type="term" value="F:beta-galactosidase activity"/>
    <property type="evidence" value="ECO:0007669"/>
    <property type="project" value="UniProtKB-EC"/>
</dbReference>
<dbReference type="InterPro" id="IPR011013">
    <property type="entry name" value="Gal_mutarotase_sf_dom"/>
</dbReference>
<dbReference type="PRINTS" id="PR00132">
    <property type="entry name" value="GLHYDRLASE2"/>
</dbReference>
<dbReference type="SUPFAM" id="SSF49785">
    <property type="entry name" value="Galactose-binding domain-like"/>
    <property type="match status" value="1"/>
</dbReference>
<dbReference type="SMART" id="SM01038">
    <property type="entry name" value="Bgal_small_N"/>
    <property type="match status" value="1"/>
</dbReference>
<comment type="similarity">
    <text evidence="2 8">Belongs to the glycosyl hydrolase 2 family.</text>
</comment>
<dbReference type="Proteomes" id="UP000195755">
    <property type="component" value="Chromosome"/>
</dbReference>
<dbReference type="Pfam" id="PF02836">
    <property type="entry name" value="Glyco_hydro_2_C"/>
    <property type="match status" value="1"/>
</dbReference>
<dbReference type="GO" id="GO:0009341">
    <property type="term" value="C:beta-galactosidase complex"/>
    <property type="evidence" value="ECO:0007669"/>
    <property type="project" value="InterPro"/>
</dbReference>
<proteinExistence type="inferred from homology"/>
<evidence type="ECO:0000256" key="6">
    <source>
        <dbReference type="ARBA" id="ARBA00023295"/>
    </source>
</evidence>
<evidence type="ECO:0000256" key="3">
    <source>
        <dbReference type="ARBA" id="ARBA00012756"/>
    </source>
</evidence>
<feature type="compositionally biased region" description="Basic and acidic residues" evidence="9">
    <location>
        <begin position="17"/>
        <end position="28"/>
    </location>
</feature>
<dbReference type="Gene3D" id="3.20.20.80">
    <property type="entry name" value="Glycosidases"/>
    <property type="match status" value="1"/>
</dbReference>
<evidence type="ECO:0000256" key="7">
    <source>
        <dbReference type="ARBA" id="ARBA00032230"/>
    </source>
</evidence>
<gene>
    <name evidence="11" type="primary">lacZ</name>
    <name evidence="11" type="ORF">SMD11_0725</name>
</gene>
<evidence type="ECO:0000313" key="12">
    <source>
        <dbReference type="Proteomes" id="UP000195755"/>
    </source>
</evidence>
<sequence length="1035" mass="114256">MRARRPDPRSSLVTDASPEHFQENREPARAPLVPLADARAALTAGPADSPYRLSLDGPWRFAWSRNPAERPVDFHAPGFDDTGWAHLTVPGNWETQGYPEPVYLNVAYPWTGYEQPTPPHAPTAFNPVGSYRRTFTVPRAWAGRRTLISFQGVKSAFFVWVNGERVGYSEDSYAPAEFDITPCLRSGEEASANTLAVEVYRWCKGSWLEDQDLIDLSGIFREVFLYSVPRVRVHDLFVRTELDEAFRDADLRVTVTLRADTGPAPDSGHRVRAALHDARGEHVLSATGTARFDGSGDATVELMEHVTAPALWSAEEPHLYTLVVELLDPDGEPLDVQRTRVGFRTLSYGHGELALNGKPLVLRGVNRHECDPDHGQAVPERRMVEDILIMKRHNINAVRTSHYPNHPRWLELCDEYGLYVVDEADLETHALRDTLPASRPEWTAACLDRLRSLVERDKNHPSVVLWSLGNEAGRGRTFEVMADWVHGRDPSRPVHYEGMNEVADVESRMYATPAEVEAYATSGGTKPFVLCEYAHSMGNSTGNLQEYWDVIDAHPRLHGGFIWDFADQAIRLPVPGDPGRGFLSYGGDWSPGAHSDGNFCCNGLVDADRRPRPALREVKKVYQPVRVDAGDLAERTVRITNKQLFTGLQAYELRWEVTRDGETVQHGALAAPPVEAGGTTTVELPLEAPEKPEPGAEYWLNVSFALRDATPWAEAGHVVAHEQLALPWHAPAAAPARGTTPARTLDIAQTPRSVTVTGPELLLVLDRATGVLTTYRHQGNELLTGGPVPNFWRAPTDNDIGRGAHVTLRTWRDAGAHRTVTGVEVTRLTPSEVALAVTATLPTAPAVSLWKTLLTVRGDGEILVRHTLTPGDGLPELPLIGALLTVPPAFRTLTWYGRGPHENYRDRRTGAFMGLHRASLDTPRMPYARPQQAGDVTDVRHASLTAPDGIGLTVLAEPGGDADPLEISASRWTPFDLEGLRHPHAVVAREETVMAVNHRQMGVGGNDSWGAPPLASYLLPADRAYSYSYRLRPAR</sequence>
<dbReference type="Gene3D" id="2.60.40.10">
    <property type="entry name" value="Immunoglobulins"/>
    <property type="match status" value="2"/>
</dbReference>
<name>A0A1Z2KWQ1_9ACTN</name>
<dbReference type="InterPro" id="IPR036156">
    <property type="entry name" value="Beta-gal/glucu_dom_sf"/>
</dbReference>
<dbReference type="PROSITE" id="PS00608">
    <property type="entry name" value="GLYCOSYL_HYDROL_F2_2"/>
    <property type="match status" value="1"/>
</dbReference>